<dbReference type="AlphaFoldDB" id="A0AAW1T1T4"/>
<feature type="domain" description="Exostosin GT47" evidence="2">
    <location>
        <begin position="240"/>
        <end position="330"/>
    </location>
</feature>
<keyword evidence="4" id="KW-1185">Reference proteome</keyword>
<dbReference type="InterPro" id="IPR040911">
    <property type="entry name" value="Exostosin_GT47"/>
</dbReference>
<dbReference type="Proteomes" id="UP001485043">
    <property type="component" value="Unassembled WGS sequence"/>
</dbReference>
<feature type="signal peptide" evidence="1">
    <location>
        <begin position="1"/>
        <end position="22"/>
    </location>
</feature>
<evidence type="ECO:0000313" key="4">
    <source>
        <dbReference type="Proteomes" id="UP001485043"/>
    </source>
</evidence>
<proteinExistence type="predicted"/>
<gene>
    <name evidence="3" type="ORF">WJX84_000111</name>
</gene>
<keyword evidence="1" id="KW-0732">Signal</keyword>
<reference evidence="3 4" key="1">
    <citation type="journal article" date="2024" name="Nat. Commun.">
        <title>Phylogenomics reveals the evolutionary origins of lichenization in chlorophyte algae.</title>
        <authorList>
            <person name="Puginier C."/>
            <person name="Libourel C."/>
            <person name="Otte J."/>
            <person name="Skaloud P."/>
            <person name="Haon M."/>
            <person name="Grisel S."/>
            <person name="Petersen M."/>
            <person name="Berrin J.G."/>
            <person name="Delaux P.M."/>
            <person name="Dal Grande F."/>
            <person name="Keller J."/>
        </authorList>
    </citation>
    <scope>NUCLEOTIDE SEQUENCE [LARGE SCALE GENOMIC DNA]</scope>
    <source>
        <strain evidence="3 4">SAG 2523</strain>
    </source>
</reference>
<dbReference type="Gene3D" id="3.30.559.10">
    <property type="entry name" value="Chloramphenicol acetyltransferase-like domain"/>
    <property type="match status" value="1"/>
</dbReference>
<accession>A0AAW1T1T4</accession>
<dbReference type="InterPro" id="IPR023213">
    <property type="entry name" value="CAT-like_dom_sf"/>
</dbReference>
<protein>
    <recommendedName>
        <fullName evidence="2">Exostosin GT47 domain-containing protein</fullName>
    </recommendedName>
</protein>
<evidence type="ECO:0000313" key="3">
    <source>
        <dbReference type="EMBL" id="KAK9862544.1"/>
    </source>
</evidence>
<organism evidence="3 4">
    <name type="scientific">Apatococcus fuscideae</name>
    <dbReference type="NCBI Taxonomy" id="2026836"/>
    <lineage>
        <taxon>Eukaryota</taxon>
        <taxon>Viridiplantae</taxon>
        <taxon>Chlorophyta</taxon>
        <taxon>core chlorophytes</taxon>
        <taxon>Trebouxiophyceae</taxon>
        <taxon>Chlorellales</taxon>
        <taxon>Chlorellaceae</taxon>
        <taxon>Apatococcus</taxon>
    </lineage>
</organism>
<sequence length="587" mass="65471">MALFRFTLPFSTPISFLSSSLGMLSVATSLLSDPACCSRDINFTNVVHTHTGVPLSDSEAPDGPGEMGHLEWQRPDQLTWYIAEDLPEKYAPGVTGAGKQSTDRAYAIFAIHGIAVQNEFIENVHTLLPRLREKPHIVLLNHAVAPYIEQGSKLFDHPDSTHLTFIAFTPRFPARPTMDLHHVVGCPQLTRIHWNRFTSAMMQQPQADAELEASKSLFSVASFGRMDQHRDRVVARRDCTDRPDLCKWFDFKDARQDAVPLFHLMRQAWHVLQPRGNFVSRSAWYDTILAGSIPVVFQSNYPDYQPFSDVIDYTQLMVTMPQEEFMQEESANILDALKLGFDKSQTIKRLQYIRSFKYGIDDTRLSAAAKALATFCPELTGRLQRDDAGTYFLDGSNSGFTFVSAQAPDLQLSDVLPAFVLQEAREHEPIRSLASVLVEQMQPECILNGSAPLLALRLTSVRDGAVLSISFSHLLTDTSGMGQMICHLAKWYQKLPALIPVWKTPAEGRLLLQQIARTCAEYSGGQESDGELTASLPREFADGNDCSSALRMPFNYVADLRRLPAAVPAYAVPADYFGNSVTMQEAS</sequence>
<feature type="chain" id="PRO_5043519892" description="Exostosin GT47 domain-containing protein" evidence="1">
    <location>
        <begin position="23"/>
        <end position="587"/>
    </location>
</feature>
<dbReference type="Pfam" id="PF03016">
    <property type="entry name" value="Exostosin_GT47"/>
    <property type="match status" value="1"/>
</dbReference>
<comment type="caution">
    <text evidence="3">The sequence shown here is derived from an EMBL/GenBank/DDBJ whole genome shotgun (WGS) entry which is preliminary data.</text>
</comment>
<name>A0AAW1T1T4_9CHLO</name>
<dbReference type="EMBL" id="JALJOV010000591">
    <property type="protein sequence ID" value="KAK9862544.1"/>
    <property type="molecule type" value="Genomic_DNA"/>
</dbReference>
<evidence type="ECO:0000256" key="1">
    <source>
        <dbReference type="SAM" id="SignalP"/>
    </source>
</evidence>
<evidence type="ECO:0000259" key="2">
    <source>
        <dbReference type="Pfam" id="PF03016"/>
    </source>
</evidence>
<dbReference type="Pfam" id="PF02458">
    <property type="entry name" value="Transferase"/>
    <property type="match status" value="1"/>
</dbReference>